<proteinExistence type="predicted"/>
<dbReference type="GeneID" id="89933794"/>
<dbReference type="AlphaFoldDB" id="A0AAN6T803"/>
<sequence>MSMDHKPERPVPIRSPPPSVVTNTACRPSPASITSSCSKRIEYTSIYQRPITYSNGPYLCSLRWLAVFAPLPVQVGTPHLLYQVLESPPRSIWFEYLGRLGALLVQPKFLMLNSSSRLPLLTEPADGRGIEQVPNLTRQGVLQVDNTLSTMPSLVNKAASYFLQQPASQQKMDTI</sequence>
<reference evidence="1" key="2">
    <citation type="submission" date="2023-05" db="EMBL/GenBank/DDBJ databases">
        <authorList>
            <consortium name="Lawrence Berkeley National Laboratory"/>
            <person name="Steindorff A."/>
            <person name="Hensen N."/>
            <person name="Bonometti L."/>
            <person name="Westerberg I."/>
            <person name="Brannstrom I.O."/>
            <person name="Guillou S."/>
            <person name="Cros-Aarteil S."/>
            <person name="Calhoun S."/>
            <person name="Haridas S."/>
            <person name="Kuo A."/>
            <person name="Mondo S."/>
            <person name="Pangilinan J."/>
            <person name="Riley R."/>
            <person name="Labutti K."/>
            <person name="Andreopoulos B."/>
            <person name="Lipzen A."/>
            <person name="Chen C."/>
            <person name="Yanf M."/>
            <person name="Daum C."/>
            <person name="Ng V."/>
            <person name="Clum A."/>
            <person name="Ohm R."/>
            <person name="Martin F."/>
            <person name="Silar P."/>
            <person name="Natvig D."/>
            <person name="Lalanne C."/>
            <person name="Gautier V."/>
            <person name="Ament-Velasquez S.L."/>
            <person name="Kruys A."/>
            <person name="Hutchinson M.I."/>
            <person name="Powell A.J."/>
            <person name="Barry K."/>
            <person name="Miller A.N."/>
            <person name="Grigoriev I.V."/>
            <person name="Debuchy R."/>
            <person name="Gladieux P."/>
            <person name="Thoren M.H."/>
            <person name="Johannesson H."/>
        </authorList>
    </citation>
    <scope>NUCLEOTIDE SEQUENCE</scope>
    <source>
        <strain evidence="1">CBS 508.74</strain>
    </source>
</reference>
<name>A0AAN6T803_9PEZI</name>
<evidence type="ECO:0000313" key="2">
    <source>
        <dbReference type="Proteomes" id="UP001302812"/>
    </source>
</evidence>
<evidence type="ECO:0000313" key="1">
    <source>
        <dbReference type="EMBL" id="KAK4108178.1"/>
    </source>
</evidence>
<dbReference type="RefSeq" id="XP_064665748.1">
    <property type="nucleotide sequence ID" value="XM_064809670.1"/>
</dbReference>
<gene>
    <name evidence="1" type="ORF">N656DRAFT_444196</name>
</gene>
<protein>
    <submittedName>
        <fullName evidence="1">Uncharacterized protein</fullName>
    </submittedName>
</protein>
<comment type="caution">
    <text evidence="1">The sequence shown here is derived from an EMBL/GenBank/DDBJ whole genome shotgun (WGS) entry which is preliminary data.</text>
</comment>
<keyword evidence="2" id="KW-1185">Reference proteome</keyword>
<reference evidence="1" key="1">
    <citation type="journal article" date="2023" name="Mol. Phylogenet. Evol.">
        <title>Genome-scale phylogeny and comparative genomics of the fungal order Sordariales.</title>
        <authorList>
            <person name="Hensen N."/>
            <person name="Bonometti L."/>
            <person name="Westerberg I."/>
            <person name="Brannstrom I.O."/>
            <person name="Guillou S."/>
            <person name="Cros-Aarteil S."/>
            <person name="Calhoun S."/>
            <person name="Haridas S."/>
            <person name="Kuo A."/>
            <person name="Mondo S."/>
            <person name="Pangilinan J."/>
            <person name="Riley R."/>
            <person name="LaButti K."/>
            <person name="Andreopoulos B."/>
            <person name="Lipzen A."/>
            <person name="Chen C."/>
            <person name="Yan M."/>
            <person name="Daum C."/>
            <person name="Ng V."/>
            <person name="Clum A."/>
            <person name="Steindorff A."/>
            <person name="Ohm R.A."/>
            <person name="Martin F."/>
            <person name="Silar P."/>
            <person name="Natvig D.O."/>
            <person name="Lalanne C."/>
            <person name="Gautier V."/>
            <person name="Ament-Velasquez S.L."/>
            <person name="Kruys A."/>
            <person name="Hutchinson M.I."/>
            <person name="Powell A.J."/>
            <person name="Barry K."/>
            <person name="Miller A.N."/>
            <person name="Grigoriev I.V."/>
            <person name="Debuchy R."/>
            <person name="Gladieux P."/>
            <person name="Hiltunen Thoren M."/>
            <person name="Johannesson H."/>
        </authorList>
    </citation>
    <scope>NUCLEOTIDE SEQUENCE</scope>
    <source>
        <strain evidence="1">CBS 508.74</strain>
    </source>
</reference>
<dbReference type="Proteomes" id="UP001302812">
    <property type="component" value="Unassembled WGS sequence"/>
</dbReference>
<accession>A0AAN6T803</accession>
<organism evidence="1 2">
    <name type="scientific">Canariomyces notabilis</name>
    <dbReference type="NCBI Taxonomy" id="2074819"/>
    <lineage>
        <taxon>Eukaryota</taxon>
        <taxon>Fungi</taxon>
        <taxon>Dikarya</taxon>
        <taxon>Ascomycota</taxon>
        <taxon>Pezizomycotina</taxon>
        <taxon>Sordariomycetes</taxon>
        <taxon>Sordariomycetidae</taxon>
        <taxon>Sordariales</taxon>
        <taxon>Chaetomiaceae</taxon>
        <taxon>Canariomyces</taxon>
    </lineage>
</organism>
<dbReference type="EMBL" id="MU853365">
    <property type="protein sequence ID" value="KAK4108178.1"/>
    <property type="molecule type" value="Genomic_DNA"/>
</dbReference>